<evidence type="ECO:0000256" key="5">
    <source>
        <dbReference type="ARBA" id="ARBA00023098"/>
    </source>
</evidence>
<evidence type="ECO:0000256" key="2">
    <source>
        <dbReference type="ARBA" id="ARBA00022729"/>
    </source>
</evidence>
<evidence type="ECO:0000256" key="7">
    <source>
        <dbReference type="RuleBase" id="RU364138"/>
    </source>
</evidence>
<evidence type="ECO:0000256" key="3">
    <source>
        <dbReference type="ARBA" id="ARBA00022801"/>
    </source>
</evidence>
<evidence type="ECO:0000313" key="9">
    <source>
        <dbReference type="Proteomes" id="UP000887458"/>
    </source>
</evidence>
<comment type="caution">
    <text evidence="8">The sequence shown here is derived from an EMBL/GenBank/DDBJ whole genome shotgun (WGS) entry which is preliminary data.</text>
</comment>
<keyword evidence="2" id="KW-0732">Signal</keyword>
<dbReference type="Proteomes" id="UP000887458">
    <property type="component" value="Unassembled WGS sequence"/>
</dbReference>
<evidence type="ECO:0000256" key="1">
    <source>
        <dbReference type="ARBA" id="ARBA00007835"/>
    </source>
</evidence>
<dbReference type="InterPro" id="IPR007000">
    <property type="entry name" value="PLipase_B-like"/>
</dbReference>
<accession>A0ABQ8J323</accession>
<keyword evidence="4 7" id="KW-0442">Lipid degradation</keyword>
<keyword evidence="9" id="KW-1185">Reference proteome</keyword>
<protein>
    <recommendedName>
        <fullName evidence="7">Phospholipase B-like</fullName>
        <ecNumber evidence="7">3.1.1.-</ecNumber>
    </recommendedName>
</protein>
<keyword evidence="5 7" id="KW-0443">Lipid metabolism</keyword>
<dbReference type="EC" id="3.1.1.-" evidence="7"/>
<dbReference type="PANTHER" id="PTHR12370">
    <property type="entry name" value="PHOSPHOLIPASE B-RELATED"/>
    <property type="match status" value="1"/>
</dbReference>
<dbReference type="Gene3D" id="3.60.60.30">
    <property type="match status" value="1"/>
</dbReference>
<keyword evidence="6" id="KW-0325">Glycoprotein</keyword>
<evidence type="ECO:0000256" key="4">
    <source>
        <dbReference type="ARBA" id="ARBA00022963"/>
    </source>
</evidence>
<sequence>MFEQSNFQIFPCNPNNNNERPDFSQQEKNQSNIIAYARFINHINRTGWSELDIGTNPNQNDYLQAYFAGYLEGKLTKKLIRSYQYNILDGNECQLYKDFIEKSLNNTIERSLKKSNQNDPYWIQIQLQLLQLAGLDDGYLNTKINRKIILNHPDFILKNIDPCGTILLHLYTEYDDLEYLLNHRQPSKQPSEHCSALIKILPNRKDIYVSHVTFANLKSMLRIMKRYNLNYRTSNSKTLVMSSYPGTLFSIDDYYILSEHMIVQETTIHNYNLELYKKISINEMIFEFLRTMVANRLARNGQEWSKIFSYYNSGTYNNQFMIIDYKKFQPDQQKIQPNFLWILEQMPGIIIANDMTEILLKQTYWPSYNVPYFKDIYNISNTNEMFRKFGEHYSYDKCGRAQIFKRDHNNVLNLKTMYHLMRYNNFYNDPLSRCNCTPPYTGYRAISSRCDLNDPNGHYPLDAYSFRSSAGLDVKLTNYNHSKLLQMIAVSGPTYDQVPVFSWQTTKLKNIKHLDQPIEWKFKPILTDWNHTNINGFNEFQFDL</sequence>
<keyword evidence="3 7" id="KW-0378">Hydrolase</keyword>
<name>A0ABQ8J323_DERPT</name>
<gene>
    <name evidence="8" type="primary">PLBD2</name>
    <name evidence="8" type="ORF">DERP_013876</name>
</gene>
<reference evidence="8 9" key="1">
    <citation type="journal article" date="2018" name="J. Allergy Clin. Immunol.">
        <title>High-quality assembly of Dermatophagoides pteronyssinus genome and transcriptome reveals a wide range of novel allergens.</title>
        <authorList>
            <person name="Liu X.Y."/>
            <person name="Yang K.Y."/>
            <person name="Wang M.Q."/>
            <person name="Kwok J.S."/>
            <person name="Zeng X."/>
            <person name="Yang Z."/>
            <person name="Xiao X.J."/>
            <person name="Lau C.P."/>
            <person name="Li Y."/>
            <person name="Huang Z.M."/>
            <person name="Ba J.G."/>
            <person name="Yim A.K."/>
            <person name="Ouyang C.Y."/>
            <person name="Ngai S.M."/>
            <person name="Chan T.F."/>
            <person name="Leung E.L."/>
            <person name="Liu L."/>
            <person name="Liu Z.G."/>
            <person name="Tsui S.K."/>
        </authorList>
    </citation>
    <scope>NUCLEOTIDE SEQUENCE [LARGE SCALE GENOMIC DNA]</scope>
    <source>
        <strain evidence="8">Derp</strain>
    </source>
</reference>
<dbReference type="Pfam" id="PF04916">
    <property type="entry name" value="Phospholip_B"/>
    <property type="match status" value="1"/>
</dbReference>
<evidence type="ECO:0000313" key="8">
    <source>
        <dbReference type="EMBL" id="KAH9416905.1"/>
    </source>
</evidence>
<comment type="similarity">
    <text evidence="1 7">Belongs to the phospholipase B-like family.</text>
</comment>
<dbReference type="PANTHER" id="PTHR12370:SF3">
    <property type="entry name" value="PHOSPHOLIPASE B-LIKE 2-RELATED"/>
    <property type="match status" value="1"/>
</dbReference>
<proteinExistence type="inferred from homology"/>
<evidence type="ECO:0000256" key="6">
    <source>
        <dbReference type="ARBA" id="ARBA00023180"/>
    </source>
</evidence>
<comment type="function">
    <text evidence="7">Putative phospholipase.</text>
</comment>
<reference evidence="8 9" key="2">
    <citation type="journal article" date="2022" name="Mol. Biol. Evol.">
        <title>Comparative Genomics Reveals Insights into the Divergent Evolution of Astigmatic Mites and Household Pest Adaptations.</title>
        <authorList>
            <person name="Xiong Q."/>
            <person name="Wan A.T."/>
            <person name="Liu X."/>
            <person name="Fung C.S."/>
            <person name="Xiao X."/>
            <person name="Malainual N."/>
            <person name="Hou J."/>
            <person name="Wang L."/>
            <person name="Wang M."/>
            <person name="Yang K.Y."/>
            <person name="Cui Y."/>
            <person name="Leung E.L."/>
            <person name="Nong W."/>
            <person name="Shin S.K."/>
            <person name="Au S.W."/>
            <person name="Jeong K.Y."/>
            <person name="Chew F.T."/>
            <person name="Hui J.H."/>
            <person name="Leung T.F."/>
            <person name="Tungtrongchitr A."/>
            <person name="Zhong N."/>
            <person name="Liu Z."/>
            <person name="Tsui S.K."/>
        </authorList>
    </citation>
    <scope>NUCLEOTIDE SEQUENCE [LARGE SCALE GENOMIC DNA]</scope>
    <source>
        <strain evidence="8">Derp</strain>
    </source>
</reference>
<dbReference type="EMBL" id="NJHN03000085">
    <property type="protein sequence ID" value="KAH9416905.1"/>
    <property type="molecule type" value="Genomic_DNA"/>
</dbReference>
<organism evidence="8 9">
    <name type="scientific">Dermatophagoides pteronyssinus</name>
    <name type="common">European house dust mite</name>
    <dbReference type="NCBI Taxonomy" id="6956"/>
    <lineage>
        <taxon>Eukaryota</taxon>
        <taxon>Metazoa</taxon>
        <taxon>Ecdysozoa</taxon>
        <taxon>Arthropoda</taxon>
        <taxon>Chelicerata</taxon>
        <taxon>Arachnida</taxon>
        <taxon>Acari</taxon>
        <taxon>Acariformes</taxon>
        <taxon>Sarcoptiformes</taxon>
        <taxon>Astigmata</taxon>
        <taxon>Psoroptidia</taxon>
        <taxon>Analgoidea</taxon>
        <taxon>Pyroglyphidae</taxon>
        <taxon>Dermatophagoidinae</taxon>
        <taxon>Dermatophagoides</taxon>
    </lineage>
</organism>